<dbReference type="SUPFAM" id="SSF57783">
    <property type="entry name" value="Zinc beta-ribbon"/>
    <property type="match status" value="1"/>
</dbReference>
<dbReference type="KEGG" id="cam:101488728"/>
<evidence type="ECO:0000256" key="10">
    <source>
        <dbReference type="RuleBase" id="RU003474"/>
    </source>
</evidence>
<dbReference type="OrthoDB" id="282152at2759"/>
<evidence type="ECO:0000256" key="4">
    <source>
        <dbReference type="ARBA" id="ARBA00022771"/>
    </source>
</evidence>
<comment type="similarity">
    <text evidence="7 10">Belongs to the archaeal rpoM/eukaryotic RPA12/RPB9/RPC11 RNA polymerase family.</text>
</comment>
<dbReference type="RefSeq" id="XP_004494839.1">
    <property type="nucleotide sequence ID" value="XM_004494782.3"/>
</dbReference>
<dbReference type="InterPro" id="IPR029401">
    <property type="entry name" value="Nudix_N"/>
</dbReference>
<organism evidence="12 13">
    <name type="scientific">Cicer arietinum</name>
    <name type="common">Chickpea</name>
    <name type="synonym">Garbanzo</name>
    <dbReference type="NCBI Taxonomy" id="3827"/>
    <lineage>
        <taxon>Eukaryota</taxon>
        <taxon>Viridiplantae</taxon>
        <taxon>Streptophyta</taxon>
        <taxon>Embryophyta</taxon>
        <taxon>Tracheophyta</taxon>
        <taxon>Spermatophyta</taxon>
        <taxon>Magnoliopsida</taxon>
        <taxon>eudicotyledons</taxon>
        <taxon>Gunneridae</taxon>
        <taxon>Pentapetalae</taxon>
        <taxon>rosids</taxon>
        <taxon>fabids</taxon>
        <taxon>Fabales</taxon>
        <taxon>Fabaceae</taxon>
        <taxon>Papilionoideae</taxon>
        <taxon>50 kb inversion clade</taxon>
        <taxon>NPAAA clade</taxon>
        <taxon>Hologalegina</taxon>
        <taxon>IRL clade</taxon>
        <taxon>Cicereae</taxon>
        <taxon>Cicer</taxon>
    </lineage>
</organism>
<feature type="binding site" evidence="8">
    <location>
        <position position="4"/>
    </location>
    <ligand>
        <name>Zn(2+)</name>
        <dbReference type="ChEBI" id="CHEBI:29105"/>
        <label>1</label>
    </ligand>
</feature>
<dbReference type="GO" id="GO:0006386">
    <property type="term" value="P:termination of RNA polymerase III transcription"/>
    <property type="evidence" value="ECO:0007669"/>
    <property type="project" value="TreeGrafter"/>
</dbReference>
<evidence type="ECO:0000313" key="13">
    <source>
        <dbReference type="RefSeq" id="XP_004494839.1"/>
    </source>
</evidence>
<evidence type="ECO:0000256" key="1">
    <source>
        <dbReference type="ARBA" id="ARBA00004123"/>
    </source>
</evidence>
<feature type="binding site" evidence="8">
    <location>
        <position position="74"/>
    </location>
    <ligand>
        <name>Zn(2+)</name>
        <dbReference type="ChEBI" id="CHEBI:29105"/>
        <label>2</label>
    </ligand>
</feature>
<keyword evidence="2 7" id="KW-0240">DNA-directed RNA polymerase</keyword>
<dbReference type="PaxDb" id="3827-XP_004494839.1"/>
<evidence type="ECO:0000256" key="9">
    <source>
        <dbReference type="PIRSR" id="PIRSR005586-2"/>
    </source>
</evidence>
<keyword evidence="5 8" id="KW-0862">Zinc</keyword>
<dbReference type="PANTHER" id="PTHR11239:SF12">
    <property type="entry name" value="DNA-DIRECTED RNA POLYMERASE III SUBUNIT RPC10"/>
    <property type="match status" value="1"/>
</dbReference>
<comment type="subcellular location">
    <subcellularLocation>
        <location evidence="1 7">Nucleus</location>
    </subcellularLocation>
</comment>
<feature type="binding site" evidence="8">
    <location>
        <position position="71"/>
    </location>
    <ligand>
        <name>Zn(2+)</name>
        <dbReference type="ChEBI" id="CHEBI:29105"/>
        <label>2</label>
    </ligand>
</feature>
<evidence type="ECO:0000259" key="11">
    <source>
        <dbReference type="PROSITE" id="PS51133"/>
    </source>
</evidence>
<sequence length="110" mass="12605">MEFCPMCGTMLQIELPRHDIPSRFFCHNCPYVSPIQPGVKIKSKQLLVKKGIDPIISHDDMKNAPTAEVPCPNCRHDKAAYMEIQTRSADEPATIFYACLNEKCKHRWND</sequence>
<feature type="zinc finger region" description="C4-type" evidence="9">
    <location>
        <begin position="4"/>
        <end position="29"/>
    </location>
</feature>
<feature type="binding site" evidence="8">
    <location>
        <position position="99"/>
    </location>
    <ligand>
        <name>Zn(2+)</name>
        <dbReference type="ChEBI" id="CHEBI:29105"/>
        <label>2</label>
    </ligand>
</feature>
<evidence type="ECO:0000256" key="2">
    <source>
        <dbReference type="ARBA" id="ARBA00022478"/>
    </source>
</evidence>
<dbReference type="PIRSF" id="PIRSF005586">
    <property type="entry name" value="RNApol_RpoM"/>
    <property type="match status" value="1"/>
</dbReference>
<dbReference type="eggNOG" id="KOG2906">
    <property type="taxonomic scope" value="Eukaryota"/>
</dbReference>
<dbReference type="InterPro" id="IPR034014">
    <property type="entry name" value="Zn_ribbon_RPC11_C"/>
</dbReference>
<keyword evidence="12" id="KW-1185">Reference proteome</keyword>
<name>A0A1S2XUX7_CICAR</name>
<dbReference type="PROSITE" id="PS51133">
    <property type="entry name" value="ZF_TFIIS_2"/>
    <property type="match status" value="1"/>
</dbReference>
<gene>
    <name evidence="13" type="primary">LOC101488728</name>
</gene>
<dbReference type="GeneID" id="101488728"/>
<dbReference type="InterPro" id="IPR012164">
    <property type="entry name" value="Rpa12/Rpb9/Rpc10/TFS"/>
</dbReference>
<keyword evidence="3 8" id="KW-0479">Metal-binding</keyword>
<dbReference type="GO" id="GO:0003676">
    <property type="term" value="F:nucleic acid binding"/>
    <property type="evidence" value="ECO:0007669"/>
    <property type="project" value="InterPro"/>
</dbReference>
<dbReference type="InterPro" id="IPR001222">
    <property type="entry name" value="Znf_TFIIS"/>
</dbReference>
<dbReference type="PANTHER" id="PTHR11239">
    <property type="entry name" value="DNA-DIRECTED RNA POLYMERASE"/>
    <property type="match status" value="1"/>
</dbReference>
<dbReference type="GO" id="GO:0003899">
    <property type="term" value="F:DNA-directed RNA polymerase activity"/>
    <property type="evidence" value="ECO:0007669"/>
    <property type="project" value="InterPro"/>
</dbReference>
<evidence type="ECO:0000256" key="3">
    <source>
        <dbReference type="ARBA" id="ARBA00022723"/>
    </source>
</evidence>
<dbReference type="GO" id="GO:0005666">
    <property type="term" value="C:RNA polymerase III complex"/>
    <property type="evidence" value="ECO:0007669"/>
    <property type="project" value="TreeGrafter"/>
</dbReference>
<keyword evidence="6 7" id="KW-0539">Nucleus</keyword>
<evidence type="ECO:0000256" key="8">
    <source>
        <dbReference type="PIRSR" id="PIRSR005586-1"/>
    </source>
</evidence>
<proteinExistence type="inferred from homology"/>
<dbReference type="PROSITE" id="PS00466">
    <property type="entry name" value="ZF_TFIIS_1"/>
    <property type="match status" value="1"/>
</dbReference>
<dbReference type="Gene3D" id="2.20.70.10">
    <property type="match status" value="1"/>
</dbReference>
<feature type="domain" description="TFIIS-type" evidence="11">
    <location>
        <begin position="67"/>
        <end position="109"/>
    </location>
</feature>
<reference evidence="13" key="2">
    <citation type="submission" date="2025-08" db="UniProtKB">
        <authorList>
            <consortium name="RefSeq"/>
        </authorList>
    </citation>
    <scope>IDENTIFICATION</scope>
    <source>
        <tissue evidence="13">Etiolated seedlings</tissue>
    </source>
</reference>
<keyword evidence="4 9" id="KW-0863">Zinc-finger</keyword>
<reference evidence="12" key="1">
    <citation type="journal article" date="2013" name="Nat. Biotechnol.">
        <title>Draft genome sequence of chickpea (Cicer arietinum) provides a resource for trait improvement.</title>
        <authorList>
            <person name="Varshney R.K."/>
            <person name="Song C."/>
            <person name="Saxena R.K."/>
            <person name="Azam S."/>
            <person name="Yu S."/>
            <person name="Sharpe A.G."/>
            <person name="Cannon S."/>
            <person name="Baek J."/>
            <person name="Rosen B.D."/>
            <person name="Tar'an B."/>
            <person name="Millan T."/>
            <person name="Zhang X."/>
            <person name="Ramsay L.D."/>
            <person name="Iwata A."/>
            <person name="Wang Y."/>
            <person name="Nelson W."/>
            <person name="Farmer A.D."/>
            <person name="Gaur P.M."/>
            <person name="Soderlund C."/>
            <person name="Penmetsa R.V."/>
            <person name="Xu C."/>
            <person name="Bharti A.K."/>
            <person name="He W."/>
            <person name="Winter P."/>
            <person name="Zhao S."/>
            <person name="Hane J.K."/>
            <person name="Carrasquilla-Garcia N."/>
            <person name="Condie J.A."/>
            <person name="Upadhyaya H.D."/>
            <person name="Luo M.C."/>
            <person name="Thudi M."/>
            <person name="Gowda C.L."/>
            <person name="Singh N.P."/>
            <person name="Lichtenzveig J."/>
            <person name="Gali K.K."/>
            <person name="Rubio J."/>
            <person name="Nadarajan N."/>
            <person name="Dolezel J."/>
            <person name="Bansal K.C."/>
            <person name="Xu X."/>
            <person name="Edwards D."/>
            <person name="Zhang G."/>
            <person name="Kahl G."/>
            <person name="Gil J."/>
            <person name="Singh K.B."/>
            <person name="Datta S.K."/>
            <person name="Jackson S.A."/>
            <person name="Wang J."/>
            <person name="Cook D.R."/>
        </authorList>
    </citation>
    <scope>NUCLEOTIDE SEQUENCE [LARGE SCALE GENOMIC DNA]</scope>
    <source>
        <strain evidence="12">cv. CDC Frontier</strain>
    </source>
</reference>
<dbReference type="SMART" id="SM00440">
    <property type="entry name" value="ZnF_C2C2"/>
    <property type="match status" value="1"/>
</dbReference>
<evidence type="ECO:0000256" key="5">
    <source>
        <dbReference type="ARBA" id="ARBA00022833"/>
    </source>
</evidence>
<dbReference type="AlphaFoldDB" id="A0A1S2XUX7"/>
<feature type="binding site" evidence="8">
    <location>
        <position position="104"/>
    </location>
    <ligand>
        <name>Zn(2+)</name>
        <dbReference type="ChEBI" id="CHEBI:29105"/>
        <label>2</label>
    </ligand>
</feature>
<evidence type="ECO:0000313" key="12">
    <source>
        <dbReference type="Proteomes" id="UP000087171"/>
    </source>
</evidence>
<dbReference type="InterPro" id="IPR001529">
    <property type="entry name" value="Zn_ribbon_RPB9"/>
</dbReference>
<dbReference type="CDD" id="cd10509">
    <property type="entry name" value="Zn-ribbon_RPC11"/>
    <property type="match status" value="1"/>
</dbReference>
<protein>
    <recommendedName>
        <fullName evidence="7">DNA-directed RNA polymerase subunit</fullName>
    </recommendedName>
</protein>
<feature type="binding site" evidence="8">
    <location>
        <position position="7"/>
    </location>
    <ligand>
        <name>Zn(2+)</name>
        <dbReference type="ChEBI" id="CHEBI:29105"/>
        <label>1</label>
    </ligand>
</feature>
<dbReference type="SMART" id="SM00661">
    <property type="entry name" value="RPOL9"/>
    <property type="match status" value="1"/>
</dbReference>
<accession>A0A1S2XUX7</accession>
<dbReference type="Pfam" id="PF01096">
    <property type="entry name" value="Zn_ribbon_TFIIS"/>
    <property type="match status" value="1"/>
</dbReference>
<feature type="binding site" evidence="8">
    <location>
        <position position="26"/>
    </location>
    <ligand>
        <name>Zn(2+)</name>
        <dbReference type="ChEBI" id="CHEBI:29105"/>
        <label>1</label>
    </ligand>
</feature>
<dbReference type="Pfam" id="PF14803">
    <property type="entry name" value="Zn_ribbon_Nudix"/>
    <property type="match status" value="1"/>
</dbReference>
<evidence type="ECO:0000256" key="7">
    <source>
        <dbReference type="PIRNR" id="PIRNR005586"/>
    </source>
</evidence>
<keyword evidence="7 10" id="KW-0804">Transcription</keyword>
<dbReference type="STRING" id="3827.A0A1S2XUX7"/>
<dbReference type="Proteomes" id="UP000087171">
    <property type="component" value="Chromosome Ca3"/>
</dbReference>
<evidence type="ECO:0000256" key="6">
    <source>
        <dbReference type="ARBA" id="ARBA00023242"/>
    </source>
</evidence>
<comment type="function">
    <text evidence="7">DNA-dependent RNA polymerase catalyzes the transcription of DNA into RNA using the four ribonucleoside triphosphates as substrates.</text>
</comment>
<feature type="binding site" evidence="8">
    <location>
        <position position="29"/>
    </location>
    <ligand>
        <name>Zn(2+)</name>
        <dbReference type="ChEBI" id="CHEBI:29105"/>
        <label>1</label>
    </ligand>
</feature>
<dbReference type="GO" id="GO:0008270">
    <property type="term" value="F:zinc ion binding"/>
    <property type="evidence" value="ECO:0007669"/>
    <property type="project" value="UniProtKB-KW"/>
</dbReference>
<dbReference type="Gene3D" id="2.20.25.10">
    <property type="match status" value="1"/>
</dbReference>